<dbReference type="KEGG" id="scl:sce0628"/>
<dbReference type="HOGENOM" id="CLU_3383826_0_0_7"/>
<evidence type="ECO:0000313" key="3">
    <source>
        <dbReference type="Proteomes" id="UP000002139"/>
    </source>
</evidence>
<name>A9GVP0_SORC5</name>
<gene>
    <name evidence="2" type="ordered locus">sce0628</name>
</gene>
<accession>A9GVP0</accession>
<proteinExistence type="predicted"/>
<keyword evidence="3" id="KW-1185">Reference proteome</keyword>
<organism evidence="2 3">
    <name type="scientific">Sorangium cellulosum (strain So ce56)</name>
    <name type="common">Polyangium cellulosum (strain So ce56)</name>
    <dbReference type="NCBI Taxonomy" id="448385"/>
    <lineage>
        <taxon>Bacteria</taxon>
        <taxon>Pseudomonadati</taxon>
        <taxon>Myxococcota</taxon>
        <taxon>Polyangia</taxon>
        <taxon>Polyangiales</taxon>
        <taxon>Polyangiaceae</taxon>
        <taxon>Sorangium</taxon>
    </lineage>
</organism>
<reference evidence="2 3" key="1">
    <citation type="journal article" date="2007" name="Nat. Biotechnol.">
        <title>Complete genome sequence of the myxobacterium Sorangium cellulosum.</title>
        <authorList>
            <person name="Schneiker S."/>
            <person name="Perlova O."/>
            <person name="Kaiser O."/>
            <person name="Gerth K."/>
            <person name="Alici A."/>
            <person name="Altmeyer M.O."/>
            <person name="Bartels D."/>
            <person name="Bekel T."/>
            <person name="Beyer S."/>
            <person name="Bode E."/>
            <person name="Bode H.B."/>
            <person name="Bolten C.J."/>
            <person name="Choudhuri J.V."/>
            <person name="Doss S."/>
            <person name="Elnakady Y.A."/>
            <person name="Frank B."/>
            <person name="Gaigalat L."/>
            <person name="Goesmann A."/>
            <person name="Groeger C."/>
            <person name="Gross F."/>
            <person name="Jelsbak L."/>
            <person name="Jelsbak L."/>
            <person name="Kalinowski J."/>
            <person name="Kegler C."/>
            <person name="Knauber T."/>
            <person name="Konietzny S."/>
            <person name="Kopp M."/>
            <person name="Krause L."/>
            <person name="Krug D."/>
            <person name="Linke B."/>
            <person name="Mahmud T."/>
            <person name="Martinez-Arias R."/>
            <person name="McHardy A.C."/>
            <person name="Merai M."/>
            <person name="Meyer F."/>
            <person name="Mormann S."/>
            <person name="Munoz-Dorado J."/>
            <person name="Perez J."/>
            <person name="Pradella S."/>
            <person name="Rachid S."/>
            <person name="Raddatz G."/>
            <person name="Rosenau F."/>
            <person name="Rueckert C."/>
            <person name="Sasse F."/>
            <person name="Scharfe M."/>
            <person name="Schuster S.C."/>
            <person name="Suen G."/>
            <person name="Treuner-Lange A."/>
            <person name="Velicer G.J."/>
            <person name="Vorholter F.-J."/>
            <person name="Weissman K.J."/>
            <person name="Welch R.D."/>
            <person name="Wenzel S.C."/>
            <person name="Whitworth D.E."/>
            <person name="Wilhelm S."/>
            <person name="Wittmann C."/>
            <person name="Bloecker H."/>
            <person name="Puehler A."/>
            <person name="Mueller R."/>
        </authorList>
    </citation>
    <scope>NUCLEOTIDE SEQUENCE [LARGE SCALE GENOMIC DNA]</scope>
    <source>
        <strain evidence="3">So ce56</strain>
    </source>
</reference>
<protein>
    <submittedName>
        <fullName evidence="2">Uncharacterized protein</fullName>
    </submittedName>
</protein>
<dbReference type="EMBL" id="AM746676">
    <property type="protein sequence ID" value="CAN90785.1"/>
    <property type="molecule type" value="Genomic_DNA"/>
</dbReference>
<evidence type="ECO:0000313" key="2">
    <source>
        <dbReference type="EMBL" id="CAN90785.1"/>
    </source>
</evidence>
<dbReference type="Proteomes" id="UP000002139">
    <property type="component" value="Chromosome"/>
</dbReference>
<feature type="region of interest" description="Disordered" evidence="1">
    <location>
        <begin position="1"/>
        <end position="33"/>
    </location>
</feature>
<dbReference type="AlphaFoldDB" id="A9GVP0"/>
<evidence type="ECO:0000256" key="1">
    <source>
        <dbReference type="SAM" id="MobiDB-lite"/>
    </source>
</evidence>
<sequence length="33" mass="3624">MSRNRAAAPLPDAPWTDSKSRAAQKSLYNAHPD</sequence>
<dbReference type="STRING" id="448385.sce0628"/>